<evidence type="ECO:0000256" key="2">
    <source>
        <dbReference type="RuleBase" id="RU362080"/>
    </source>
</evidence>
<sequence length="90" mass="10152">MPGKATAQDNIWKLEDAKARFSEVVRRARSEGPQHVTVRGQDSVVIISTEELAKLTQPKPEKPLVEFMESLGLHTLNITRDDDRGRDVEL</sequence>
<evidence type="ECO:0000256" key="1">
    <source>
        <dbReference type="ARBA" id="ARBA00009981"/>
    </source>
</evidence>
<organism evidence="3 4">
    <name type="scientific">Endobacterium cereale</name>
    <dbReference type="NCBI Taxonomy" id="2663029"/>
    <lineage>
        <taxon>Bacteria</taxon>
        <taxon>Pseudomonadati</taxon>
        <taxon>Pseudomonadota</taxon>
        <taxon>Alphaproteobacteria</taxon>
        <taxon>Hyphomicrobiales</taxon>
        <taxon>Rhizobiaceae</taxon>
        <taxon>Endobacterium</taxon>
    </lineage>
</organism>
<name>A0A6A8AAF2_9HYPH</name>
<dbReference type="SUPFAM" id="SSF143120">
    <property type="entry name" value="YefM-like"/>
    <property type="match status" value="1"/>
</dbReference>
<comment type="similarity">
    <text evidence="1 2">Belongs to the phD/YefM antitoxin family.</text>
</comment>
<gene>
    <name evidence="3" type="ORF">GAO09_16860</name>
</gene>
<comment type="function">
    <text evidence="2">Antitoxin component of a type II toxin-antitoxin (TA) system.</text>
</comment>
<dbReference type="RefSeq" id="WP_153355165.1">
    <property type="nucleotide sequence ID" value="NZ_JAYKOO010000007.1"/>
</dbReference>
<evidence type="ECO:0000313" key="3">
    <source>
        <dbReference type="EMBL" id="MQY47709.1"/>
    </source>
</evidence>
<accession>A0A6A8AAF2</accession>
<keyword evidence="4" id="KW-1185">Reference proteome</keyword>
<protein>
    <recommendedName>
        <fullName evidence="2">Antitoxin</fullName>
    </recommendedName>
</protein>
<dbReference type="Proteomes" id="UP000435138">
    <property type="component" value="Unassembled WGS sequence"/>
</dbReference>
<dbReference type="InterPro" id="IPR036165">
    <property type="entry name" value="YefM-like_sf"/>
</dbReference>
<dbReference type="EMBL" id="WIXI01000045">
    <property type="protein sequence ID" value="MQY47709.1"/>
    <property type="molecule type" value="Genomic_DNA"/>
</dbReference>
<dbReference type="NCBIfam" id="TIGR01552">
    <property type="entry name" value="phd_fam"/>
    <property type="match status" value="1"/>
</dbReference>
<dbReference type="Pfam" id="PF02604">
    <property type="entry name" value="PhdYeFM_antitox"/>
    <property type="match status" value="1"/>
</dbReference>
<dbReference type="AlphaFoldDB" id="A0A6A8AAF2"/>
<dbReference type="Gene3D" id="3.40.1620.10">
    <property type="entry name" value="YefM-like domain"/>
    <property type="match status" value="1"/>
</dbReference>
<dbReference type="InterPro" id="IPR006442">
    <property type="entry name" value="Antitoxin_Phd/YefM"/>
</dbReference>
<evidence type="ECO:0000313" key="4">
    <source>
        <dbReference type="Proteomes" id="UP000435138"/>
    </source>
</evidence>
<comment type="caution">
    <text evidence="3">The sequence shown here is derived from an EMBL/GenBank/DDBJ whole genome shotgun (WGS) entry which is preliminary data.</text>
</comment>
<proteinExistence type="inferred from homology"/>
<reference evidence="3 4" key="1">
    <citation type="submission" date="2019-11" db="EMBL/GenBank/DDBJ databases">
        <title>Genome analysis of Rhizobacterium cereale a novel genus and species isolated from maize roots in North Spain.</title>
        <authorList>
            <person name="Menendez E."/>
            <person name="Flores-Felix J.D."/>
            <person name="Ramirez-Bahena M.-H."/>
            <person name="Igual J.M."/>
            <person name="Garcia-Fraile P."/>
            <person name="Peix A."/>
            <person name="Velazquez E."/>
        </authorList>
    </citation>
    <scope>NUCLEOTIDE SEQUENCE [LARGE SCALE GENOMIC DNA]</scope>
    <source>
        <strain evidence="3 4">RZME27</strain>
    </source>
</reference>